<evidence type="ECO:0000313" key="2">
    <source>
        <dbReference type="EMBL" id="WOT40478.1"/>
    </source>
</evidence>
<reference evidence="2 3" key="1">
    <citation type="journal article" date="2021" name="J. Microbiol. Biotechnol.">
        <title>An Efficient Markerless Deletion System Suitable for the Industrial Strains of Streptomyces.</title>
        <authorList>
            <person name="Dong J."/>
            <person name="Wei J."/>
            <person name="Li H."/>
            <person name="Zhao S."/>
            <person name="Guan W."/>
        </authorList>
    </citation>
    <scope>NUCLEOTIDE SEQUENCE [LARGE SCALE GENOMIC DNA]</scope>
    <source>
        <strain evidence="2 3">CICC 11043</strain>
    </source>
</reference>
<dbReference type="EMBL" id="CP137524">
    <property type="protein sequence ID" value="WOT40478.1"/>
    <property type="molecule type" value="Genomic_DNA"/>
</dbReference>
<dbReference type="CDD" id="cd00519">
    <property type="entry name" value="Lipase_3"/>
    <property type="match status" value="1"/>
</dbReference>
<dbReference type="Proteomes" id="UP001305002">
    <property type="component" value="Chromosome"/>
</dbReference>
<dbReference type="EC" id="3.1.1.-" evidence="2"/>
<sequence length="183" mass="19938">MTDGTAPPRRGPDGKGHVHHGFAEALDSTYPDVLATPEEWRTNGQTVWFTGHSLGGAPAMLAGARMFLEESRLAADGVCTFGQPRTCDPTLADAYNKGYKNRTYRFVNNNDIVPQLPPEPFYTHANALRYIDSHGRIRASMPLIGGVADRVSGPTADVLAPASDGVRDHFIDSYLKVLEKNLD</sequence>
<dbReference type="Pfam" id="PF01764">
    <property type="entry name" value="Lipase_3"/>
    <property type="match status" value="1"/>
</dbReference>
<gene>
    <name evidence="2" type="ORF">R5U08_34410</name>
</gene>
<evidence type="ECO:0000259" key="1">
    <source>
        <dbReference type="Pfam" id="PF01764"/>
    </source>
</evidence>
<dbReference type="SUPFAM" id="SSF53474">
    <property type="entry name" value="alpha/beta-Hydrolases"/>
    <property type="match status" value="1"/>
</dbReference>
<dbReference type="PANTHER" id="PTHR45856">
    <property type="entry name" value="ALPHA/BETA-HYDROLASES SUPERFAMILY PROTEIN"/>
    <property type="match status" value="1"/>
</dbReference>
<proteinExistence type="predicted"/>
<dbReference type="InterPro" id="IPR029058">
    <property type="entry name" value="AB_hydrolase_fold"/>
</dbReference>
<dbReference type="GO" id="GO:0016787">
    <property type="term" value="F:hydrolase activity"/>
    <property type="evidence" value="ECO:0007669"/>
    <property type="project" value="UniProtKB-KW"/>
</dbReference>
<keyword evidence="3" id="KW-1185">Reference proteome</keyword>
<dbReference type="PANTHER" id="PTHR45856:SF11">
    <property type="entry name" value="FUNGAL LIPASE-LIKE DOMAIN-CONTAINING PROTEIN"/>
    <property type="match status" value="1"/>
</dbReference>
<reference evidence="2 3" key="2">
    <citation type="journal article" date="2024" name="Microb. Biotechnol.">
        <title>The involvement of multiple ABC transporters in daunorubicin efflux in Streptomyces coeruleorubidus.</title>
        <authorList>
            <person name="Dong J."/>
            <person name="Ning J."/>
            <person name="Tian Y."/>
            <person name="Li H."/>
            <person name="Chen H."/>
            <person name="Guan W."/>
        </authorList>
    </citation>
    <scope>NUCLEOTIDE SEQUENCE [LARGE SCALE GENOMIC DNA]</scope>
    <source>
        <strain evidence="2 3">CICC 11043</strain>
    </source>
</reference>
<name>A0ABZ0KRK6_STRC4</name>
<organism evidence="2 3">
    <name type="scientific">Streptomyces coeruleorubidus</name>
    <dbReference type="NCBI Taxonomy" id="116188"/>
    <lineage>
        <taxon>Bacteria</taxon>
        <taxon>Bacillati</taxon>
        <taxon>Actinomycetota</taxon>
        <taxon>Actinomycetes</taxon>
        <taxon>Kitasatosporales</taxon>
        <taxon>Streptomycetaceae</taxon>
        <taxon>Streptomyces</taxon>
    </lineage>
</organism>
<keyword evidence="2" id="KW-0378">Hydrolase</keyword>
<dbReference type="InterPro" id="IPR002921">
    <property type="entry name" value="Fungal_lipase-type"/>
</dbReference>
<protein>
    <submittedName>
        <fullName evidence="2">Lipase family protein</fullName>
        <ecNumber evidence="2">3.1.1.-</ecNumber>
    </submittedName>
</protein>
<dbReference type="RefSeq" id="WP_230528986.1">
    <property type="nucleotide sequence ID" value="NZ_BMSO01000023.1"/>
</dbReference>
<accession>A0ABZ0KRK6</accession>
<dbReference type="Gene3D" id="3.40.50.1820">
    <property type="entry name" value="alpha/beta hydrolase"/>
    <property type="match status" value="1"/>
</dbReference>
<dbReference type="InterPro" id="IPR051218">
    <property type="entry name" value="Sec_MonoDiacylglyc_Lipase"/>
</dbReference>
<feature type="domain" description="Fungal lipase-type" evidence="1">
    <location>
        <begin position="13"/>
        <end position="119"/>
    </location>
</feature>
<evidence type="ECO:0000313" key="3">
    <source>
        <dbReference type="Proteomes" id="UP001305002"/>
    </source>
</evidence>